<dbReference type="Pfam" id="PF00754">
    <property type="entry name" value="F5_F8_type_C"/>
    <property type="match status" value="1"/>
</dbReference>
<dbReference type="AlphaFoldDB" id="A0A0D7XB38"/>
<dbReference type="InterPro" id="IPR008979">
    <property type="entry name" value="Galactose-bd-like_sf"/>
</dbReference>
<organism evidence="2 3">
    <name type="scientific">Paenibacillus terrae</name>
    <dbReference type="NCBI Taxonomy" id="159743"/>
    <lineage>
        <taxon>Bacteria</taxon>
        <taxon>Bacillati</taxon>
        <taxon>Bacillota</taxon>
        <taxon>Bacilli</taxon>
        <taxon>Bacillales</taxon>
        <taxon>Paenibacillaceae</taxon>
        <taxon>Paenibacillus</taxon>
    </lineage>
</organism>
<accession>A0A0D7XB38</accession>
<dbReference type="PATRIC" id="fig|159743.3.peg.42"/>
<dbReference type="Gene3D" id="2.60.120.260">
    <property type="entry name" value="Galactose-binding domain-like"/>
    <property type="match status" value="1"/>
</dbReference>
<comment type="caution">
    <text evidence="2">The sequence shown here is derived from an EMBL/GenBank/DDBJ whole genome shotgun (WGS) entry which is preliminary data.</text>
</comment>
<dbReference type="InterPro" id="IPR000421">
    <property type="entry name" value="FA58C"/>
</dbReference>
<name>A0A0D7XB38_9BACL</name>
<protein>
    <recommendedName>
        <fullName evidence="1">F5/8 type C domain-containing protein</fullName>
    </recommendedName>
</protein>
<proteinExistence type="predicted"/>
<feature type="domain" description="F5/8 type C" evidence="1">
    <location>
        <begin position="1"/>
        <end position="104"/>
    </location>
</feature>
<keyword evidence="3" id="KW-1185">Reference proteome</keyword>
<evidence type="ECO:0000313" key="2">
    <source>
        <dbReference type="EMBL" id="KJD47417.1"/>
    </source>
</evidence>
<evidence type="ECO:0000313" key="3">
    <source>
        <dbReference type="Proteomes" id="UP000032534"/>
    </source>
</evidence>
<sequence length="104" mass="12009">MKQAPPTISTAITWKAARTISEVDTSWFMYKGSEAYYKYKIEYSTDGTNYSTIDRTSNTTYGFTSDKVNFQARYVRINLVNAVLFNNPNNWYTPTVHEVRLLGN</sequence>
<dbReference type="SUPFAM" id="SSF49785">
    <property type="entry name" value="Galactose-binding domain-like"/>
    <property type="match status" value="1"/>
</dbReference>
<reference evidence="2 3" key="1">
    <citation type="submission" date="2014-11" db="EMBL/GenBank/DDBJ databases">
        <title>Draft Genome Sequences of Paenibacillus polymyxa NRRL B-30509 and Paenibacillus terrae NRRL B-30644, Strains from a Poultry Environment that Produce Tridecaptin A and Paenicidins.</title>
        <authorList>
            <person name="van Belkum M.J."/>
            <person name="Lohans C.T."/>
            <person name="Vederas J.C."/>
        </authorList>
    </citation>
    <scope>NUCLEOTIDE SEQUENCE [LARGE SCALE GENOMIC DNA]</scope>
    <source>
        <strain evidence="2 3">NRRL B-30644</strain>
    </source>
</reference>
<dbReference type="PROSITE" id="PS50022">
    <property type="entry name" value="FA58C_3"/>
    <property type="match status" value="1"/>
</dbReference>
<dbReference type="EMBL" id="JTHP01000001">
    <property type="protein sequence ID" value="KJD47417.1"/>
    <property type="molecule type" value="Genomic_DNA"/>
</dbReference>
<evidence type="ECO:0000259" key="1">
    <source>
        <dbReference type="PROSITE" id="PS50022"/>
    </source>
</evidence>
<gene>
    <name evidence="2" type="ORF">QD47_00195</name>
</gene>
<dbReference type="Proteomes" id="UP000032534">
    <property type="component" value="Unassembled WGS sequence"/>
</dbReference>